<sequence length="42" mass="4807">MSMNTEQLVKEILQLPIQQRAFLARVYELAVANSPTHYITTS</sequence>
<comment type="caution">
    <text evidence="1">The sequence shown here is derived from an EMBL/GenBank/DDBJ whole genome shotgun (WGS) entry which is preliminary data.</text>
</comment>
<proteinExistence type="predicted"/>
<gene>
    <name evidence="1" type="ORF">SCARUB_03680</name>
</gene>
<dbReference type="AlphaFoldDB" id="A0A1E3X6N3"/>
<dbReference type="Proteomes" id="UP000094056">
    <property type="component" value="Unassembled WGS sequence"/>
</dbReference>
<organism evidence="1 2">
    <name type="scientific">Candidatus Scalindua rubra</name>
    <dbReference type="NCBI Taxonomy" id="1872076"/>
    <lineage>
        <taxon>Bacteria</taxon>
        <taxon>Pseudomonadati</taxon>
        <taxon>Planctomycetota</taxon>
        <taxon>Candidatus Brocadiia</taxon>
        <taxon>Candidatus Brocadiales</taxon>
        <taxon>Candidatus Scalinduaceae</taxon>
        <taxon>Candidatus Scalindua</taxon>
    </lineage>
</organism>
<protein>
    <submittedName>
        <fullName evidence="1">Uncharacterized protein</fullName>
    </submittedName>
</protein>
<reference evidence="1 2" key="1">
    <citation type="submission" date="2016-07" db="EMBL/GenBank/DDBJ databases">
        <title>Draft genome of Scalindua rubra, obtained from a brine-seawater interface in the Red Sea, sheds light on salt adaptation in anammox bacteria.</title>
        <authorList>
            <person name="Speth D.R."/>
            <person name="Lagkouvardos I."/>
            <person name="Wang Y."/>
            <person name="Qian P.-Y."/>
            <person name="Dutilh B.E."/>
            <person name="Jetten M.S."/>
        </authorList>
    </citation>
    <scope>NUCLEOTIDE SEQUENCE [LARGE SCALE GENOMIC DNA]</scope>
    <source>
        <strain evidence="1">BSI-1</strain>
    </source>
</reference>
<evidence type="ECO:0000313" key="2">
    <source>
        <dbReference type="Proteomes" id="UP000094056"/>
    </source>
</evidence>
<dbReference type="EMBL" id="MAYW01000135">
    <property type="protein sequence ID" value="ODS31209.1"/>
    <property type="molecule type" value="Genomic_DNA"/>
</dbReference>
<evidence type="ECO:0000313" key="1">
    <source>
        <dbReference type="EMBL" id="ODS31209.1"/>
    </source>
</evidence>
<accession>A0A1E3X6N3</accession>
<name>A0A1E3X6N3_9BACT</name>